<dbReference type="KEGG" id="psyt:DSAG12_00421"/>
<evidence type="ECO:0000313" key="2">
    <source>
        <dbReference type="Proteomes" id="UP000321408"/>
    </source>
</evidence>
<reference evidence="1 2" key="2">
    <citation type="journal article" date="2024" name="Int. J. Syst. Evol. Microbiol.">
        <title>Promethearchaeum syntrophicum gen. nov., sp. nov., an anaerobic, obligately syntrophic archaeon, the first isolate of the lineage 'Asgard' archaea, and proposal of the new archaeal phylum Promethearchaeota phyl. nov. and kingdom Promethearchaeati regn. nov.</title>
        <authorList>
            <person name="Imachi H."/>
            <person name="Nobu M.K."/>
            <person name="Kato S."/>
            <person name="Takaki Y."/>
            <person name="Miyazaki M."/>
            <person name="Miyata M."/>
            <person name="Ogawara M."/>
            <person name="Saito Y."/>
            <person name="Sakai S."/>
            <person name="Tahara Y.O."/>
            <person name="Takano Y."/>
            <person name="Tasumi E."/>
            <person name="Uematsu K."/>
            <person name="Yoshimura T."/>
            <person name="Itoh T."/>
            <person name="Ohkuma M."/>
            <person name="Takai K."/>
        </authorList>
    </citation>
    <scope>NUCLEOTIDE SEQUENCE [LARGE SCALE GENOMIC DNA]</scope>
    <source>
        <strain evidence="1 2">MK-D1</strain>
    </source>
</reference>
<proteinExistence type="predicted"/>
<dbReference type="Proteomes" id="UP000321408">
    <property type="component" value="Chromosome"/>
</dbReference>
<accession>A0A5B9D643</accession>
<organism evidence="1 2">
    <name type="scientific">Promethearchaeum syntrophicum</name>
    <dbReference type="NCBI Taxonomy" id="2594042"/>
    <lineage>
        <taxon>Archaea</taxon>
        <taxon>Promethearchaeati</taxon>
        <taxon>Promethearchaeota</taxon>
        <taxon>Promethearchaeia</taxon>
        <taxon>Promethearchaeales</taxon>
        <taxon>Promethearchaeaceae</taxon>
        <taxon>Promethearchaeum</taxon>
    </lineage>
</organism>
<keyword evidence="2" id="KW-1185">Reference proteome</keyword>
<gene>
    <name evidence="1" type="ORF">DSAG12_00421</name>
</gene>
<name>A0A5B9D643_9ARCH</name>
<dbReference type="EMBL" id="CP042905">
    <property type="protein sequence ID" value="QEE14608.1"/>
    <property type="molecule type" value="Genomic_DNA"/>
</dbReference>
<evidence type="ECO:0000313" key="1">
    <source>
        <dbReference type="EMBL" id="QEE14608.1"/>
    </source>
</evidence>
<dbReference type="AlphaFoldDB" id="A0A5B9D643"/>
<reference evidence="1 2" key="1">
    <citation type="journal article" date="2020" name="Nature">
        <title>Isolation of an archaeon at the prokaryote-eukaryote interface.</title>
        <authorList>
            <person name="Imachi H."/>
            <person name="Nobu M.K."/>
            <person name="Nakahara N."/>
            <person name="Morono Y."/>
            <person name="Ogawara M."/>
            <person name="Takaki Y."/>
            <person name="Takano Y."/>
            <person name="Uematsu K."/>
            <person name="Ikuta T."/>
            <person name="Ito M."/>
            <person name="Matsui Y."/>
            <person name="Miyazaki M."/>
            <person name="Murata K."/>
            <person name="Saito Y."/>
            <person name="Sakai S."/>
            <person name="Song C."/>
            <person name="Tasumi E."/>
            <person name="Yamanaka Y."/>
            <person name="Yamaguchi T."/>
            <person name="Kamagata Y."/>
            <person name="Tamaki H."/>
            <person name="Takai K."/>
        </authorList>
    </citation>
    <scope>NUCLEOTIDE SEQUENCE [LARGE SCALE GENOMIC DNA]</scope>
    <source>
        <strain evidence="1 2">MK-D1</strain>
    </source>
</reference>
<protein>
    <submittedName>
        <fullName evidence="1">Uncharacterized protein</fullName>
    </submittedName>
</protein>
<dbReference type="GeneID" id="41328424"/>
<dbReference type="RefSeq" id="WP_147661557.1">
    <property type="nucleotide sequence ID" value="NZ_CP042905.2"/>
</dbReference>
<sequence>MNYLTFKLVISEDPGAKIFQKLAEYWNSTSRLDENYFGPEFYWAFFQLGDFPMEEMAIIKWEVWSQYRLRGNFEDLNKSAYIGVTCGLFIYYPQNPDSYIKLKDSINLFFEKRRSDIAPFTVLAIVEKDEREIPDEHKNFIEANGGNINILTESFLEKNIQQIIIFTFINFLKELRPEFCTSLTIEKNFWSLTLSELRAILMADRQGIQLKSRHIAPSDEYLIEKTFEEEEKDEEPTEDELKFVAISPKGEVVPISKEITPSEVLELIKKGYKLPAWVVIPRHCSNCFNQNQNNIREIEDKTVILMEYPRIYGMKFICGNCGHSWRGK</sequence>